<name>A0ABT7QM69_9GAMM</name>
<reference evidence="1" key="1">
    <citation type="submission" date="2022-08" db="EMBL/GenBank/DDBJ databases">
        <authorList>
            <person name="Dzunkova M."/>
            <person name="La Clair J."/>
            <person name="Tyml T."/>
            <person name="Doud D."/>
            <person name="Schulz F."/>
            <person name="Piquer S."/>
            <person name="Porcel Sanchis D."/>
            <person name="Osborn A."/>
            <person name="Robinson D."/>
            <person name="Louie K.B."/>
            <person name="Bowen B.P."/>
            <person name="Bowers R."/>
            <person name="Lee J."/>
            <person name="Arnau Llombart V."/>
            <person name="Diaz Villanueva W."/>
            <person name="Gosliner T."/>
            <person name="Northen T."/>
            <person name="Cheng J.-F."/>
            <person name="Burkart M.D."/>
            <person name="Woyke T."/>
        </authorList>
    </citation>
    <scope>NUCLEOTIDE SEQUENCE</scope>
    <source>
        <strain evidence="1">Df01</strain>
    </source>
</reference>
<accession>A0ABT7QM69</accession>
<sequence length="110" mass="11924">MTRNAVVGVCGEATICRTKCKKKSPRSIGATLAVTVNHKARRSTNAGDTAQTVKVASQCRVAGRDAYFFIKKLLATSRHIQLTRYAKHHALTSVFAELFLAASMAISNDN</sequence>
<protein>
    <recommendedName>
        <fullName evidence="3">Transposase</fullName>
    </recommendedName>
</protein>
<comment type="caution">
    <text evidence="1">The sequence shown here is derived from an EMBL/GenBank/DDBJ whole genome shotgun (WGS) entry which is preliminary data.</text>
</comment>
<evidence type="ECO:0008006" key="3">
    <source>
        <dbReference type="Google" id="ProtNLM"/>
    </source>
</evidence>
<organism evidence="1 2">
    <name type="scientific">Candidatus Doriopsillibacter californiensis</name>
    <dbReference type="NCBI Taxonomy" id="2970740"/>
    <lineage>
        <taxon>Bacteria</taxon>
        <taxon>Pseudomonadati</taxon>
        <taxon>Pseudomonadota</taxon>
        <taxon>Gammaproteobacteria</taxon>
        <taxon>Candidatus Tethybacterales</taxon>
        <taxon>Candidatus Persebacteraceae</taxon>
        <taxon>Candidatus Doriopsillibacter</taxon>
    </lineage>
</organism>
<dbReference type="Proteomes" id="UP001168167">
    <property type="component" value="Unassembled WGS sequence"/>
</dbReference>
<evidence type="ECO:0000313" key="2">
    <source>
        <dbReference type="Proteomes" id="UP001168167"/>
    </source>
</evidence>
<keyword evidence="2" id="KW-1185">Reference proteome</keyword>
<proteinExistence type="predicted"/>
<evidence type="ECO:0000313" key="1">
    <source>
        <dbReference type="EMBL" id="MDM5147685.1"/>
    </source>
</evidence>
<dbReference type="EMBL" id="JANQAO010000003">
    <property type="protein sequence ID" value="MDM5147685.1"/>
    <property type="molecule type" value="Genomic_DNA"/>
</dbReference>
<gene>
    <name evidence="1" type="ORF">NQX30_04780</name>
</gene>
<reference evidence="1" key="2">
    <citation type="journal article" date="2023" name="Microbiome">
        <title>Synthase-selected sorting approach identifies a beta-lactone synthase in a nudibranch symbiotic bacterium.</title>
        <authorList>
            <person name="Dzunkova M."/>
            <person name="La Clair J.J."/>
            <person name="Tyml T."/>
            <person name="Doud D."/>
            <person name="Schulz F."/>
            <person name="Piquer-Esteban S."/>
            <person name="Porcel Sanchis D."/>
            <person name="Osborn A."/>
            <person name="Robinson D."/>
            <person name="Louie K.B."/>
            <person name="Bowen B.P."/>
            <person name="Bowers R.M."/>
            <person name="Lee J."/>
            <person name="Arnau V."/>
            <person name="Diaz-Villanueva W."/>
            <person name="Stepanauskas R."/>
            <person name="Gosliner T."/>
            <person name="Date S.V."/>
            <person name="Northen T.R."/>
            <person name="Cheng J.F."/>
            <person name="Burkart M.D."/>
            <person name="Woyke T."/>
        </authorList>
    </citation>
    <scope>NUCLEOTIDE SEQUENCE</scope>
    <source>
        <strain evidence="1">Df01</strain>
    </source>
</reference>